<organism evidence="1 2">
    <name type="scientific">Iocasia fonsfrigidae</name>
    <dbReference type="NCBI Taxonomy" id="2682810"/>
    <lineage>
        <taxon>Bacteria</taxon>
        <taxon>Bacillati</taxon>
        <taxon>Bacillota</taxon>
        <taxon>Clostridia</taxon>
        <taxon>Halanaerobiales</taxon>
        <taxon>Halanaerobiaceae</taxon>
        <taxon>Iocasia</taxon>
    </lineage>
</organism>
<dbReference type="RefSeq" id="WP_230869035.1">
    <property type="nucleotide sequence ID" value="NZ_CP046640.1"/>
</dbReference>
<dbReference type="AlphaFoldDB" id="A0A8A7KES7"/>
<dbReference type="InterPro" id="IPR043519">
    <property type="entry name" value="NT_sf"/>
</dbReference>
<proteinExistence type="predicted"/>
<sequence>MLGLENNAVSLIDYYSAWQDLFAREEKQLLNKLGMIVEEIEHIGSTSIIYEI</sequence>
<protein>
    <submittedName>
        <fullName evidence="1">Uncharacterized protein</fullName>
    </submittedName>
</protein>
<dbReference type="SUPFAM" id="SSF81301">
    <property type="entry name" value="Nucleotidyltransferase"/>
    <property type="match status" value="1"/>
</dbReference>
<dbReference type="EMBL" id="CP046640">
    <property type="protein sequence ID" value="QTL97407.1"/>
    <property type="molecule type" value="Genomic_DNA"/>
</dbReference>
<dbReference type="Pfam" id="PF04229">
    <property type="entry name" value="GrpB"/>
    <property type="match status" value="1"/>
</dbReference>
<dbReference type="Proteomes" id="UP000665020">
    <property type="component" value="Chromosome"/>
</dbReference>
<dbReference type="InterPro" id="IPR007344">
    <property type="entry name" value="GrpB/CoaE"/>
</dbReference>
<dbReference type="KEGG" id="ifn:GM661_05130"/>
<name>A0A8A7KES7_9FIRM</name>
<keyword evidence="2" id="KW-1185">Reference proteome</keyword>
<accession>A0A8A7KES7</accession>
<evidence type="ECO:0000313" key="1">
    <source>
        <dbReference type="EMBL" id="QTL97407.1"/>
    </source>
</evidence>
<gene>
    <name evidence="1" type="ORF">GM661_05130</name>
</gene>
<reference evidence="1" key="1">
    <citation type="submission" date="2019-12" db="EMBL/GenBank/DDBJ databases">
        <authorList>
            <person name="zhang j."/>
            <person name="sun C.M."/>
        </authorList>
    </citation>
    <scope>NUCLEOTIDE SEQUENCE</scope>
    <source>
        <strain evidence="1">NS-1</strain>
    </source>
</reference>
<dbReference type="Gene3D" id="3.30.460.10">
    <property type="entry name" value="Beta Polymerase, domain 2"/>
    <property type="match status" value="1"/>
</dbReference>
<evidence type="ECO:0000313" key="2">
    <source>
        <dbReference type="Proteomes" id="UP000665020"/>
    </source>
</evidence>